<feature type="transmembrane region" description="Helical" evidence="2">
    <location>
        <begin position="43"/>
        <end position="73"/>
    </location>
</feature>
<keyword evidence="2" id="KW-0472">Membrane</keyword>
<dbReference type="Pfam" id="PF07228">
    <property type="entry name" value="SpoIIE"/>
    <property type="match status" value="1"/>
</dbReference>
<evidence type="ECO:0000259" key="3">
    <source>
        <dbReference type="SMART" id="SM00331"/>
    </source>
</evidence>
<keyword evidence="5" id="KW-1185">Reference proteome</keyword>
<protein>
    <submittedName>
        <fullName evidence="4">Serine/threonine-protein phosphatase</fullName>
    </submittedName>
</protein>
<proteinExistence type="predicted"/>
<sequence>MVRVTSPSLSGPVLRWLPGALIVGGVLFDVFTPQDYTGDPLLVAACVLVGATQGIRATVVTCAVAIIAMIALATGEDKIVHHRGIGDVASVVFAGVVAVVVNRVIHRYGRRLETVRGVSEAAQRALLPDPPARIGPLSIAARYDAAASEARIGGDIYAAQATPYGIRLLIGDVRGKGMGAVGTLAVLLGAFREAADAEPDLPRLADRLDRALDRHRAQAGEEAALESFTTGLLAEYEPDGGTVRLVNRGHPPPYLLGREGEVRTLAPTAPDLPFGMAGLGGVRSAPDELAVPHGATLLMVTDGVTESRDRAGTFYDPSTRLPALGPHATAQDTVDALRRDLAVWTKGCTDGTDDRAMLAVRRD</sequence>
<keyword evidence="1" id="KW-0378">Hydrolase</keyword>
<dbReference type="Proteomes" id="UP000734511">
    <property type="component" value="Unassembled WGS sequence"/>
</dbReference>
<dbReference type="PANTHER" id="PTHR43156:SF2">
    <property type="entry name" value="STAGE II SPORULATION PROTEIN E"/>
    <property type="match status" value="1"/>
</dbReference>
<dbReference type="SMART" id="SM00331">
    <property type="entry name" value="PP2C_SIG"/>
    <property type="match status" value="1"/>
</dbReference>
<keyword evidence="2" id="KW-0812">Transmembrane</keyword>
<dbReference type="RefSeq" id="WP_167982299.1">
    <property type="nucleotide sequence ID" value="NZ_JAATEJ010000004.1"/>
</dbReference>
<gene>
    <name evidence="4" type="ORF">HCN08_08620</name>
</gene>
<reference evidence="4 5" key="1">
    <citation type="submission" date="2020-03" db="EMBL/GenBank/DDBJ databases">
        <title>WGS of actinomycetes isolated from Thailand.</title>
        <authorList>
            <person name="Thawai C."/>
        </authorList>
    </citation>
    <scope>NUCLEOTIDE SEQUENCE [LARGE SCALE GENOMIC DNA]</scope>
    <source>
        <strain evidence="4 5">PRB2-1</strain>
    </source>
</reference>
<organism evidence="4 5">
    <name type="scientific">Actinacidiphila epipremni</name>
    <dbReference type="NCBI Taxonomy" id="2053013"/>
    <lineage>
        <taxon>Bacteria</taxon>
        <taxon>Bacillati</taxon>
        <taxon>Actinomycetota</taxon>
        <taxon>Actinomycetes</taxon>
        <taxon>Kitasatosporales</taxon>
        <taxon>Streptomycetaceae</taxon>
        <taxon>Actinacidiphila</taxon>
    </lineage>
</organism>
<evidence type="ECO:0000313" key="5">
    <source>
        <dbReference type="Proteomes" id="UP000734511"/>
    </source>
</evidence>
<dbReference type="PANTHER" id="PTHR43156">
    <property type="entry name" value="STAGE II SPORULATION PROTEIN E-RELATED"/>
    <property type="match status" value="1"/>
</dbReference>
<comment type="caution">
    <text evidence="4">The sequence shown here is derived from an EMBL/GenBank/DDBJ whole genome shotgun (WGS) entry which is preliminary data.</text>
</comment>
<accession>A0ABX0ZJI4</accession>
<dbReference type="InterPro" id="IPR001932">
    <property type="entry name" value="PPM-type_phosphatase-like_dom"/>
</dbReference>
<dbReference type="Gene3D" id="3.60.40.10">
    <property type="entry name" value="PPM-type phosphatase domain"/>
    <property type="match status" value="1"/>
</dbReference>
<feature type="transmembrane region" description="Helical" evidence="2">
    <location>
        <begin position="85"/>
        <end position="105"/>
    </location>
</feature>
<evidence type="ECO:0000313" key="4">
    <source>
        <dbReference type="EMBL" id="NJP43461.1"/>
    </source>
</evidence>
<feature type="transmembrane region" description="Helical" evidence="2">
    <location>
        <begin position="13"/>
        <end position="31"/>
    </location>
</feature>
<name>A0ABX0ZJI4_9ACTN</name>
<evidence type="ECO:0000256" key="1">
    <source>
        <dbReference type="ARBA" id="ARBA00022801"/>
    </source>
</evidence>
<dbReference type="InterPro" id="IPR052016">
    <property type="entry name" value="Bact_Sigma-Reg"/>
</dbReference>
<dbReference type="EMBL" id="JAATEJ010000004">
    <property type="protein sequence ID" value="NJP43461.1"/>
    <property type="molecule type" value="Genomic_DNA"/>
</dbReference>
<keyword evidence="2" id="KW-1133">Transmembrane helix</keyword>
<dbReference type="InterPro" id="IPR036457">
    <property type="entry name" value="PPM-type-like_dom_sf"/>
</dbReference>
<feature type="domain" description="PPM-type phosphatase" evidence="3">
    <location>
        <begin position="137"/>
        <end position="362"/>
    </location>
</feature>
<evidence type="ECO:0000256" key="2">
    <source>
        <dbReference type="SAM" id="Phobius"/>
    </source>
</evidence>